<evidence type="ECO:0000313" key="2">
    <source>
        <dbReference type="EMBL" id="KAF2132736.1"/>
    </source>
</evidence>
<evidence type="ECO:0000256" key="1">
    <source>
        <dbReference type="SAM" id="MobiDB-lite"/>
    </source>
</evidence>
<feature type="region of interest" description="Disordered" evidence="1">
    <location>
        <begin position="1"/>
        <end position="23"/>
    </location>
</feature>
<sequence length="174" mass="19475">MSPHKTRPASLLERTNHKQQLDPAEAKFADMEKTSNTTEQANEAAKKRIYNLEKRVWHGIHGDAFSAEEMQLAVKEPGWDVKAPLKDVQLGASNDAYTILHSIRRIQQDLIDANERNKGLSNALEVTTTAKADVDTIIGKHICNLMVVFRMNASLADKLEASLLEAKRNLPFSK</sequence>
<keyword evidence="3" id="KW-1185">Reference proteome</keyword>
<name>A0A6A6AME3_9PLEO</name>
<dbReference type="AlphaFoldDB" id="A0A6A6AME3"/>
<accession>A0A6A6AME3</accession>
<dbReference type="GeneID" id="54410569"/>
<dbReference type="RefSeq" id="XP_033527123.1">
    <property type="nucleotide sequence ID" value="XM_033670137.1"/>
</dbReference>
<protein>
    <submittedName>
        <fullName evidence="2">Uncharacterized protein</fullName>
    </submittedName>
</protein>
<feature type="compositionally biased region" description="Basic and acidic residues" evidence="1">
    <location>
        <begin position="14"/>
        <end position="23"/>
    </location>
</feature>
<proteinExistence type="predicted"/>
<organism evidence="2 3">
    <name type="scientific">Dothidotthia symphoricarpi CBS 119687</name>
    <dbReference type="NCBI Taxonomy" id="1392245"/>
    <lineage>
        <taxon>Eukaryota</taxon>
        <taxon>Fungi</taxon>
        <taxon>Dikarya</taxon>
        <taxon>Ascomycota</taxon>
        <taxon>Pezizomycotina</taxon>
        <taxon>Dothideomycetes</taxon>
        <taxon>Pleosporomycetidae</taxon>
        <taxon>Pleosporales</taxon>
        <taxon>Dothidotthiaceae</taxon>
        <taxon>Dothidotthia</taxon>
    </lineage>
</organism>
<evidence type="ECO:0000313" key="3">
    <source>
        <dbReference type="Proteomes" id="UP000799771"/>
    </source>
</evidence>
<dbReference type="Proteomes" id="UP000799771">
    <property type="component" value="Unassembled WGS sequence"/>
</dbReference>
<reference evidence="2" key="1">
    <citation type="journal article" date="2020" name="Stud. Mycol.">
        <title>101 Dothideomycetes genomes: a test case for predicting lifestyles and emergence of pathogens.</title>
        <authorList>
            <person name="Haridas S."/>
            <person name="Albert R."/>
            <person name="Binder M."/>
            <person name="Bloem J."/>
            <person name="Labutti K."/>
            <person name="Salamov A."/>
            <person name="Andreopoulos B."/>
            <person name="Baker S."/>
            <person name="Barry K."/>
            <person name="Bills G."/>
            <person name="Bluhm B."/>
            <person name="Cannon C."/>
            <person name="Castanera R."/>
            <person name="Culley D."/>
            <person name="Daum C."/>
            <person name="Ezra D."/>
            <person name="Gonzalez J."/>
            <person name="Henrissat B."/>
            <person name="Kuo A."/>
            <person name="Liang C."/>
            <person name="Lipzen A."/>
            <person name="Lutzoni F."/>
            <person name="Magnuson J."/>
            <person name="Mondo S."/>
            <person name="Nolan M."/>
            <person name="Ohm R."/>
            <person name="Pangilinan J."/>
            <person name="Park H.-J."/>
            <person name="Ramirez L."/>
            <person name="Alfaro M."/>
            <person name="Sun H."/>
            <person name="Tritt A."/>
            <person name="Yoshinaga Y."/>
            <person name="Zwiers L.-H."/>
            <person name="Turgeon B."/>
            <person name="Goodwin S."/>
            <person name="Spatafora J."/>
            <person name="Crous P."/>
            <person name="Grigoriev I."/>
        </authorList>
    </citation>
    <scope>NUCLEOTIDE SEQUENCE</scope>
    <source>
        <strain evidence="2">CBS 119687</strain>
    </source>
</reference>
<dbReference type="EMBL" id="ML977500">
    <property type="protein sequence ID" value="KAF2132736.1"/>
    <property type="molecule type" value="Genomic_DNA"/>
</dbReference>
<gene>
    <name evidence="2" type="ORF">P153DRAFT_382358</name>
</gene>